<proteinExistence type="inferred from homology"/>
<dbReference type="InterPro" id="IPR019775">
    <property type="entry name" value="WD40_repeat_CS"/>
</dbReference>
<comment type="similarity">
    <text evidence="1">Belongs to the WD repeat WDR48 family.</text>
</comment>
<evidence type="ECO:0000256" key="4">
    <source>
        <dbReference type="PROSITE-ProRule" id="PRU00221"/>
    </source>
</evidence>
<keyword evidence="2 4" id="KW-0853">WD repeat</keyword>
<evidence type="ECO:0000313" key="6">
    <source>
        <dbReference type="RefSeq" id="XP_020098716.1"/>
    </source>
</evidence>
<gene>
    <name evidence="6" type="primary">LOC109717371</name>
</gene>
<keyword evidence="3" id="KW-0677">Repeat</keyword>
<feature type="repeat" description="WD" evidence="4">
    <location>
        <begin position="210"/>
        <end position="251"/>
    </location>
</feature>
<dbReference type="InterPro" id="IPR015943">
    <property type="entry name" value="WD40/YVTN_repeat-like_dom_sf"/>
</dbReference>
<feature type="repeat" description="WD" evidence="4">
    <location>
        <begin position="121"/>
        <end position="156"/>
    </location>
</feature>
<dbReference type="SUPFAM" id="SSF50978">
    <property type="entry name" value="WD40 repeat-like"/>
    <property type="match status" value="1"/>
</dbReference>
<evidence type="ECO:0000256" key="2">
    <source>
        <dbReference type="ARBA" id="ARBA00022574"/>
    </source>
</evidence>
<dbReference type="InterPro" id="IPR020472">
    <property type="entry name" value="WD40_PAC1"/>
</dbReference>
<dbReference type="Gene3D" id="2.130.10.10">
    <property type="entry name" value="YVTN repeat-like/Quinoprotein amine dehydrogenase"/>
    <property type="match status" value="2"/>
</dbReference>
<dbReference type="SMART" id="SM00320">
    <property type="entry name" value="WD40"/>
    <property type="match status" value="6"/>
</dbReference>
<dbReference type="InterPro" id="IPR001680">
    <property type="entry name" value="WD40_rpt"/>
</dbReference>
<reference evidence="5" key="1">
    <citation type="journal article" date="2015" name="Nat. Genet.">
        <title>The pineapple genome and the evolution of CAM photosynthesis.</title>
        <authorList>
            <person name="Ming R."/>
            <person name="VanBuren R."/>
            <person name="Wai C.M."/>
            <person name="Tang H."/>
            <person name="Schatz M.C."/>
            <person name="Bowers J.E."/>
            <person name="Lyons E."/>
            <person name="Wang M.L."/>
            <person name="Chen J."/>
            <person name="Biggers E."/>
            <person name="Zhang J."/>
            <person name="Huang L."/>
            <person name="Zhang L."/>
            <person name="Miao W."/>
            <person name="Zhang J."/>
            <person name="Ye Z."/>
            <person name="Miao C."/>
            <person name="Lin Z."/>
            <person name="Wang H."/>
            <person name="Zhou H."/>
            <person name="Yim W.C."/>
            <person name="Priest H.D."/>
            <person name="Zheng C."/>
            <person name="Woodhouse M."/>
            <person name="Edger P.P."/>
            <person name="Guyot R."/>
            <person name="Guo H.B."/>
            <person name="Guo H."/>
            <person name="Zheng G."/>
            <person name="Singh R."/>
            <person name="Sharma A."/>
            <person name="Min X."/>
            <person name="Zheng Y."/>
            <person name="Lee H."/>
            <person name="Gurtowski J."/>
            <person name="Sedlazeck F.J."/>
            <person name="Harkess A."/>
            <person name="McKain M.R."/>
            <person name="Liao Z."/>
            <person name="Fang J."/>
            <person name="Liu J."/>
            <person name="Zhang X."/>
            <person name="Zhang Q."/>
            <person name="Hu W."/>
            <person name="Qin Y."/>
            <person name="Wang K."/>
            <person name="Chen L.Y."/>
            <person name="Shirley N."/>
            <person name="Lin Y.R."/>
            <person name="Liu L.Y."/>
            <person name="Hernandez A.G."/>
            <person name="Wright C.L."/>
            <person name="Bulone V."/>
            <person name="Tuskan G.A."/>
            <person name="Heath K."/>
            <person name="Zee F."/>
            <person name="Moore P.H."/>
            <person name="Sunkar R."/>
            <person name="Leebens-Mack J.H."/>
            <person name="Mockler T."/>
            <person name="Bennetzen J.L."/>
            <person name="Freeling M."/>
            <person name="Sankoff D."/>
            <person name="Paterson A.H."/>
            <person name="Zhu X."/>
            <person name="Yang X."/>
            <person name="Smith J.A."/>
            <person name="Cushman J.C."/>
            <person name="Paull R.E."/>
            <person name="Yu Q."/>
        </authorList>
    </citation>
    <scope>NUCLEOTIDE SEQUENCE [LARGE SCALE GENOMIC DNA]</scope>
    <source>
        <strain evidence="5">cv. F153</strain>
    </source>
</reference>
<evidence type="ECO:0000256" key="3">
    <source>
        <dbReference type="ARBA" id="ARBA00022737"/>
    </source>
</evidence>
<dbReference type="InterPro" id="IPR021772">
    <property type="entry name" value="WDR48/Bun107"/>
</dbReference>
<dbReference type="CDD" id="cd00200">
    <property type="entry name" value="WD40"/>
    <property type="match status" value="1"/>
</dbReference>
<dbReference type="AlphaFoldDB" id="A0A6P5FQX7"/>
<organism evidence="5 6">
    <name type="scientific">Ananas comosus</name>
    <name type="common">Pineapple</name>
    <name type="synonym">Ananas ananas</name>
    <dbReference type="NCBI Taxonomy" id="4615"/>
    <lineage>
        <taxon>Eukaryota</taxon>
        <taxon>Viridiplantae</taxon>
        <taxon>Streptophyta</taxon>
        <taxon>Embryophyta</taxon>
        <taxon>Tracheophyta</taxon>
        <taxon>Spermatophyta</taxon>
        <taxon>Magnoliopsida</taxon>
        <taxon>Liliopsida</taxon>
        <taxon>Poales</taxon>
        <taxon>Bromeliaceae</taxon>
        <taxon>Bromelioideae</taxon>
        <taxon>Ananas</taxon>
    </lineage>
</organism>
<dbReference type="PANTHER" id="PTHR19862:SF14">
    <property type="entry name" value="WD REPEAT-CONTAINING PROTEIN 48"/>
    <property type="match status" value="1"/>
</dbReference>
<name>A0A6P5FQX7_ANACO</name>
<protein>
    <submittedName>
        <fullName evidence="6">WD repeat-containing protein 48-like</fullName>
    </submittedName>
</protein>
<dbReference type="Pfam" id="PF11816">
    <property type="entry name" value="DUF3337"/>
    <property type="match status" value="1"/>
</dbReference>
<dbReference type="Pfam" id="PF00400">
    <property type="entry name" value="WD40"/>
    <property type="match status" value="6"/>
</dbReference>
<accession>A0A6P5FQX7</accession>
<dbReference type="RefSeq" id="XP_020098716.1">
    <property type="nucleotide sequence ID" value="XM_020243127.1"/>
</dbReference>
<dbReference type="PROSITE" id="PS00678">
    <property type="entry name" value="WD_REPEATS_1"/>
    <property type="match status" value="1"/>
</dbReference>
<dbReference type="PROSITE" id="PS50082">
    <property type="entry name" value="WD_REPEATS_2"/>
    <property type="match status" value="3"/>
</dbReference>
<dbReference type="PANTHER" id="PTHR19862">
    <property type="entry name" value="WD REPEAT-CONTAINING PROTEIN 48"/>
    <property type="match status" value="1"/>
</dbReference>
<reference evidence="6" key="2">
    <citation type="submission" date="2025-08" db="UniProtKB">
        <authorList>
            <consortium name="RefSeq"/>
        </authorList>
    </citation>
    <scope>IDENTIFICATION</scope>
    <source>
        <tissue evidence="6">Leaf</tissue>
    </source>
</reference>
<dbReference type="FunFam" id="2.130.10.10:FF:000381">
    <property type="entry name" value="WD repeat-containing protein 48"/>
    <property type="match status" value="1"/>
</dbReference>
<dbReference type="InterPro" id="IPR051246">
    <property type="entry name" value="WDR48"/>
</dbReference>
<dbReference type="GO" id="GO:0000724">
    <property type="term" value="P:double-strand break repair via homologous recombination"/>
    <property type="evidence" value="ECO:0007669"/>
    <property type="project" value="TreeGrafter"/>
</dbReference>
<dbReference type="GO" id="GO:0043130">
    <property type="term" value="F:ubiquitin binding"/>
    <property type="evidence" value="ECO:0007669"/>
    <property type="project" value="TreeGrafter"/>
</dbReference>
<sequence length="762" mass="84529">MQRVGSGSTTSGSTRPRKEKRLSYVLNDADDTKHCAGVNCLALLQSSTPDCCDYLFTGSRDGTLKRWALTDEGPTFSATFDSHLDWVNDAVLTGSTLVSCSSDTTLKTWNSLSDGACTSTLRQHSDYVNCLATAVKNSNIIASGGLGGEVFIWDIDAAVIPVAKSVEPMEDDYSNENYRQPLASSHCSSTSSNVSVYNTEPHYCYSPVAVEGHKESVYALAMNESGTVLVSGGTEKVIRVWDPRTGSKNMKLRGHTDNIRTLLLDSTGRYCLSGSSDSMIRLWDLGQQRCIHSYAVHTDSVWALASTPNFTHVYSGGRDLSLCLTDLSTRESLVLCTKEHSILQLVLQDETIWVATTDSSVQGWPADGHNLQKDFGKAGSFVAGNLSSTRASASLEGTASAPVHKESSFTIPGSPVIIQHEILNNRRRVLTKDSTGSVKLWEITSGAVIEDYGKVSFDKKKEELFEMVSFPSWFTTDTRLGCLSVHLDYPQCFYAETYAVDFNISEENEDMRINLAQETLRGLLACWLTNKRLRCELQASTKDDGSIGKDVTNRNVFHSRVEFDDRDNIDDTTVLPPFDFSTVSPPSIVTEGSCGVPWRKKITDLDGTEDEKDLPWWCIDCVLNGRLPPRDHIKLGFYLRPCEGSDLPSISQAKSYANRILRINKVINYVIQKIILDKPLESVSYNRRFCLGLSSGLSPLSCNGDGSRRSGSKPWQHLKPSMLEILCNNQVLPLELSLDTVRTFVWRKQDDMVLNYRRKNSR</sequence>
<dbReference type="PROSITE" id="PS50294">
    <property type="entry name" value="WD_REPEATS_REGION"/>
    <property type="match status" value="2"/>
</dbReference>
<evidence type="ECO:0000313" key="5">
    <source>
        <dbReference type="Proteomes" id="UP000515123"/>
    </source>
</evidence>
<keyword evidence="5" id="KW-1185">Reference proteome</keyword>
<dbReference type="GeneID" id="109717371"/>
<dbReference type="OrthoDB" id="2421129at2759"/>
<dbReference type="Proteomes" id="UP000515123">
    <property type="component" value="Linkage group 11"/>
</dbReference>
<dbReference type="InterPro" id="IPR036322">
    <property type="entry name" value="WD40_repeat_dom_sf"/>
</dbReference>
<dbReference type="PRINTS" id="PR00320">
    <property type="entry name" value="GPROTEINBRPT"/>
</dbReference>
<evidence type="ECO:0000256" key="1">
    <source>
        <dbReference type="ARBA" id="ARBA00006917"/>
    </source>
</evidence>
<feature type="repeat" description="WD" evidence="4">
    <location>
        <begin position="252"/>
        <end position="293"/>
    </location>
</feature>